<evidence type="ECO:0000313" key="3">
    <source>
        <dbReference type="Proteomes" id="UP000246740"/>
    </source>
</evidence>
<protein>
    <submittedName>
        <fullName evidence="2">Uncharacterized protein</fullName>
    </submittedName>
</protein>
<evidence type="ECO:0000313" key="2">
    <source>
        <dbReference type="EMBL" id="PWY97341.1"/>
    </source>
</evidence>
<feature type="compositionally biased region" description="Polar residues" evidence="1">
    <location>
        <begin position="532"/>
        <end position="541"/>
    </location>
</feature>
<feature type="non-terminal residue" evidence="2">
    <location>
        <position position="1"/>
    </location>
</feature>
<dbReference type="EMBL" id="KZ819210">
    <property type="protein sequence ID" value="PWY97341.1"/>
    <property type="molecule type" value="Genomic_DNA"/>
</dbReference>
<evidence type="ECO:0000256" key="1">
    <source>
        <dbReference type="SAM" id="MobiDB-lite"/>
    </source>
</evidence>
<feature type="compositionally biased region" description="Polar residues" evidence="1">
    <location>
        <begin position="449"/>
        <end position="461"/>
    </location>
</feature>
<feature type="region of interest" description="Disordered" evidence="1">
    <location>
        <begin position="433"/>
        <end position="464"/>
    </location>
</feature>
<feature type="compositionally biased region" description="Polar residues" evidence="1">
    <location>
        <begin position="550"/>
        <end position="570"/>
    </location>
</feature>
<reference evidence="2 3" key="1">
    <citation type="journal article" date="2018" name="Mol. Biol. Evol.">
        <title>Broad Genomic Sampling Reveals a Smut Pathogenic Ancestry of the Fungal Clade Ustilaginomycotina.</title>
        <authorList>
            <person name="Kijpornyongpan T."/>
            <person name="Mondo S.J."/>
            <person name="Barry K."/>
            <person name="Sandor L."/>
            <person name="Lee J."/>
            <person name="Lipzen A."/>
            <person name="Pangilinan J."/>
            <person name="LaButti K."/>
            <person name="Hainaut M."/>
            <person name="Henrissat B."/>
            <person name="Grigoriev I.V."/>
            <person name="Spatafora J.W."/>
            <person name="Aime M.C."/>
        </authorList>
    </citation>
    <scope>NUCLEOTIDE SEQUENCE [LARGE SCALE GENOMIC DNA]</scope>
    <source>
        <strain evidence="2 3">MCA 3645</strain>
    </source>
</reference>
<dbReference type="Proteomes" id="UP000246740">
    <property type="component" value="Unassembled WGS sequence"/>
</dbReference>
<feature type="non-terminal residue" evidence="2">
    <location>
        <position position="719"/>
    </location>
</feature>
<dbReference type="OrthoDB" id="3351822at2759"/>
<keyword evidence="3" id="KW-1185">Reference proteome</keyword>
<feature type="compositionally biased region" description="Low complexity" evidence="1">
    <location>
        <begin position="572"/>
        <end position="581"/>
    </location>
</feature>
<proteinExistence type="predicted"/>
<feature type="compositionally biased region" description="Basic and acidic residues" evidence="1">
    <location>
        <begin position="514"/>
        <end position="531"/>
    </location>
</feature>
<organism evidence="2 3">
    <name type="scientific">Testicularia cyperi</name>
    <dbReference type="NCBI Taxonomy" id="1882483"/>
    <lineage>
        <taxon>Eukaryota</taxon>
        <taxon>Fungi</taxon>
        <taxon>Dikarya</taxon>
        <taxon>Basidiomycota</taxon>
        <taxon>Ustilaginomycotina</taxon>
        <taxon>Ustilaginomycetes</taxon>
        <taxon>Ustilaginales</taxon>
        <taxon>Anthracoideaceae</taxon>
        <taxon>Testicularia</taxon>
    </lineage>
</organism>
<feature type="region of interest" description="Disordered" evidence="1">
    <location>
        <begin position="504"/>
        <end position="592"/>
    </location>
</feature>
<feature type="compositionally biased region" description="Polar residues" evidence="1">
    <location>
        <begin position="504"/>
        <end position="513"/>
    </location>
</feature>
<sequence length="719" mass="80186">LPSELTYHIVRLAASSDYRTAHACALVSKTVCRWTRQDRWKTIIIKRPSQFAKLFRILQTCKDADARSLSNKESGCDKLGWEAGSPFFSTPHPFPGRFVANLMIDATQHEPENDVDPQDHSSLHELARSLGDEDTMAAMRSFLRFVPFVDYLALGDDEMNFLILTGVSPRRLLCTYFGQESSGMLTLMKPAIPLALHWRRCDRNHLIHARSSRISDIREGDHTPSTCPFWIPSLGHFRRRLKSVHVIGIDPKSHLTGIPVPSFVLNSLRSGSTALPSLLTGIVDWQGEQTGPLLPIVSADRLDEQSLDDAIGVAGRIRQHPGWLQQFQSLICRQSGCSKKGGKCADEQCRQEVFPVVDEYSGVSPRFMDDVSQGATALRYDTRKFALRPCEITARRLTPFFQELTSVRSQQPASSGERGFASSEPSLAAAFAHTGPRHAAPPRGAGNPVVQNRAAQNGHASTSREQDLLRVLGVDQFRSLELCWDARPSTADAHTDANKFMERFSTTKASASDQRSKREEQTSDWPMERQDIWTNTSSINNEARAPPPHTSTRQSPNSFGPASRHSQPPGETTAKTASSSTWKLQSGDIPPSSKAFRADLIDAIRTELGWTEADQDQLFSAPPLKWIWNSSGRRADPRDEAALRAHLQELLGELSDRAKLHTPDWAGHATRPASTEPLPEIQLTMRPPIERLKLGGQYCPFTKQERVEWFLDHLDSDEA</sequence>
<dbReference type="AlphaFoldDB" id="A0A317XGX4"/>
<gene>
    <name evidence="2" type="ORF">BCV70DRAFT_147392</name>
</gene>
<dbReference type="InParanoid" id="A0A317XGX4"/>
<name>A0A317XGX4_9BASI</name>
<accession>A0A317XGX4</accession>